<evidence type="ECO:0000256" key="2">
    <source>
        <dbReference type="ARBA" id="ARBA00023125"/>
    </source>
</evidence>
<evidence type="ECO:0000259" key="5">
    <source>
        <dbReference type="PROSITE" id="PS50937"/>
    </source>
</evidence>
<organism evidence="6 7">
    <name type="scientific">Terrabacter tumescens</name>
    <dbReference type="NCBI Taxonomy" id="60443"/>
    <lineage>
        <taxon>Bacteria</taxon>
        <taxon>Bacillati</taxon>
        <taxon>Actinomycetota</taxon>
        <taxon>Actinomycetes</taxon>
        <taxon>Micrococcales</taxon>
        <taxon>Intrasporangiaceae</taxon>
        <taxon>Terrabacter</taxon>
    </lineage>
</organism>
<reference evidence="7" key="1">
    <citation type="journal article" date="2019" name="Int. J. Syst. Evol. Microbiol.">
        <title>The Global Catalogue of Microorganisms (GCM) 10K type strain sequencing project: providing services to taxonomists for standard genome sequencing and annotation.</title>
        <authorList>
            <consortium name="The Broad Institute Genomics Platform"/>
            <consortium name="The Broad Institute Genome Sequencing Center for Infectious Disease"/>
            <person name="Wu L."/>
            <person name="Ma J."/>
        </authorList>
    </citation>
    <scope>NUCLEOTIDE SEQUENCE [LARGE SCALE GENOMIC DNA]</scope>
    <source>
        <strain evidence="7">JCM 1365</strain>
    </source>
</reference>
<dbReference type="InterPro" id="IPR012925">
    <property type="entry name" value="TipAS_dom"/>
</dbReference>
<evidence type="ECO:0000256" key="1">
    <source>
        <dbReference type="ARBA" id="ARBA00023015"/>
    </source>
</evidence>
<accession>A0ABQ2I181</accession>
<keyword evidence="3" id="KW-0010">Activator</keyword>
<proteinExistence type="predicted"/>
<dbReference type="Pfam" id="PF00376">
    <property type="entry name" value="MerR"/>
    <property type="match status" value="1"/>
</dbReference>
<dbReference type="PROSITE" id="PS50937">
    <property type="entry name" value="HTH_MERR_2"/>
    <property type="match status" value="1"/>
</dbReference>
<dbReference type="CDD" id="cd01106">
    <property type="entry name" value="HTH_TipAL-Mta"/>
    <property type="match status" value="1"/>
</dbReference>
<dbReference type="InterPro" id="IPR047057">
    <property type="entry name" value="MerR_fam"/>
</dbReference>
<evidence type="ECO:0000256" key="4">
    <source>
        <dbReference type="ARBA" id="ARBA00023163"/>
    </source>
</evidence>
<dbReference type="SUPFAM" id="SSF89082">
    <property type="entry name" value="Antibiotic binding domain of TipA-like multidrug resistance regulators"/>
    <property type="match status" value="1"/>
</dbReference>
<dbReference type="InterPro" id="IPR036244">
    <property type="entry name" value="TipA-like_antibiotic-bd"/>
</dbReference>
<keyword evidence="2" id="KW-0238">DNA-binding</keyword>
<sequence length="268" mass="30276">MTTWTVGQVAELFGVTVRTLHHYDEIGLLVPSERSRAGYRLYTDGDLTRLQQVVVYRRLELPLDQIAALLDGGEDAAGHLRRQRATVMTRLDELHDLVSAIDRALEREMNDQPATTEDLKELFGDGFSDEYEQEAEQRWGESDAWKQSRSRTSRYTKADWEQVKAEMETVHAAFVAALRSGEPATGEAAMDAAEQHRRHIHDRFYDLTHDFHRGLADMYVADPRFTKTYEDIAPGLAAYVRDAIHANADRAADRAADQAADQGADRAT</sequence>
<feature type="domain" description="HTH merR-type" evidence="5">
    <location>
        <begin position="3"/>
        <end position="72"/>
    </location>
</feature>
<evidence type="ECO:0000313" key="7">
    <source>
        <dbReference type="Proteomes" id="UP000623461"/>
    </source>
</evidence>
<dbReference type="InterPro" id="IPR009061">
    <property type="entry name" value="DNA-bd_dom_put_sf"/>
</dbReference>
<dbReference type="InterPro" id="IPR000551">
    <property type="entry name" value="MerR-type_HTH_dom"/>
</dbReference>
<dbReference type="Pfam" id="PF07739">
    <property type="entry name" value="TipAS"/>
    <property type="match status" value="1"/>
</dbReference>
<dbReference type="Proteomes" id="UP000623461">
    <property type="component" value="Unassembled WGS sequence"/>
</dbReference>
<dbReference type="Gene3D" id="1.10.1660.10">
    <property type="match status" value="1"/>
</dbReference>
<dbReference type="PANTHER" id="PTHR30204:SF90">
    <property type="entry name" value="HTH-TYPE TRANSCRIPTIONAL ACTIVATOR MTA"/>
    <property type="match status" value="1"/>
</dbReference>
<protein>
    <submittedName>
        <fullName evidence="6">MerR family transcriptional regulator</fullName>
    </submittedName>
</protein>
<name>A0ABQ2I181_9MICO</name>
<keyword evidence="4" id="KW-0804">Transcription</keyword>
<keyword evidence="7" id="KW-1185">Reference proteome</keyword>
<comment type="caution">
    <text evidence="6">The sequence shown here is derived from an EMBL/GenBank/DDBJ whole genome shotgun (WGS) entry which is preliminary data.</text>
</comment>
<dbReference type="PRINTS" id="PR00040">
    <property type="entry name" value="HTHMERR"/>
</dbReference>
<gene>
    <name evidence="6" type="ORF">GCM10009721_21900</name>
</gene>
<dbReference type="SUPFAM" id="SSF46955">
    <property type="entry name" value="Putative DNA-binding domain"/>
    <property type="match status" value="1"/>
</dbReference>
<dbReference type="Gene3D" id="1.10.490.50">
    <property type="entry name" value="Antibiotic binding domain of TipA-like multidrug resistance regulators"/>
    <property type="match status" value="1"/>
</dbReference>
<dbReference type="SMART" id="SM00422">
    <property type="entry name" value="HTH_MERR"/>
    <property type="match status" value="1"/>
</dbReference>
<dbReference type="PANTHER" id="PTHR30204">
    <property type="entry name" value="REDOX-CYCLING DRUG-SENSING TRANSCRIPTIONAL ACTIVATOR SOXR"/>
    <property type="match status" value="1"/>
</dbReference>
<evidence type="ECO:0000256" key="3">
    <source>
        <dbReference type="ARBA" id="ARBA00023159"/>
    </source>
</evidence>
<keyword evidence="1" id="KW-0805">Transcription regulation</keyword>
<evidence type="ECO:0000313" key="6">
    <source>
        <dbReference type="EMBL" id="GGM95181.1"/>
    </source>
</evidence>
<dbReference type="EMBL" id="BMNZ01000004">
    <property type="protein sequence ID" value="GGM95181.1"/>
    <property type="molecule type" value="Genomic_DNA"/>
</dbReference>